<dbReference type="AlphaFoldDB" id="A0AAD5RER2"/>
<name>A0AAD5RER2_PARTN</name>
<evidence type="ECO:0000256" key="1">
    <source>
        <dbReference type="SAM" id="MobiDB-lite"/>
    </source>
</evidence>
<comment type="caution">
    <text evidence="2">The sequence shown here is derived from an EMBL/GenBank/DDBJ whole genome shotgun (WGS) entry which is preliminary data.</text>
</comment>
<evidence type="ECO:0000313" key="2">
    <source>
        <dbReference type="EMBL" id="KAJ1374688.1"/>
    </source>
</evidence>
<reference evidence="2" key="1">
    <citation type="submission" date="2021-06" db="EMBL/GenBank/DDBJ databases">
        <title>Parelaphostrongylus tenuis whole genome reference sequence.</title>
        <authorList>
            <person name="Garwood T.J."/>
            <person name="Larsen P.A."/>
            <person name="Fountain-Jones N.M."/>
            <person name="Garbe J.R."/>
            <person name="Macchietto M.G."/>
            <person name="Kania S.A."/>
            <person name="Gerhold R.W."/>
            <person name="Richards J.E."/>
            <person name="Wolf T.M."/>
        </authorList>
    </citation>
    <scope>NUCLEOTIDE SEQUENCE</scope>
    <source>
        <strain evidence="2">MNPRO001-30</strain>
        <tissue evidence="2">Meninges</tissue>
    </source>
</reference>
<dbReference type="EMBL" id="JAHQIW010007478">
    <property type="protein sequence ID" value="KAJ1374688.1"/>
    <property type="molecule type" value="Genomic_DNA"/>
</dbReference>
<proteinExistence type="predicted"/>
<evidence type="ECO:0000313" key="3">
    <source>
        <dbReference type="Proteomes" id="UP001196413"/>
    </source>
</evidence>
<gene>
    <name evidence="2" type="ORF">KIN20_037435</name>
</gene>
<feature type="region of interest" description="Disordered" evidence="1">
    <location>
        <begin position="1"/>
        <end position="21"/>
    </location>
</feature>
<accession>A0AAD5RER2</accession>
<keyword evidence="3" id="KW-1185">Reference proteome</keyword>
<sequence>MSRSLVKDDTAEESKKEKESRLTEWIRENRPSNKHKEIAVLPDKLPYYGKYRGSFAEQVRHRRPS</sequence>
<protein>
    <submittedName>
        <fullName evidence="2">Uncharacterized protein</fullName>
    </submittedName>
</protein>
<organism evidence="2 3">
    <name type="scientific">Parelaphostrongylus tenuis</name>
    <name type="common">Meningeal worm</name>
    <dbReference type="NCBI Taxonomy" id="148309"/>
    <lineage>
        <taxon>Eukaryota</taxon>
        <taxon>Metazoa</taxon>
        <taxon>Ecdysozoa</taxon>
        <taxon>Nematoda</taxon>
        <taxon>Chromadorea</taxon>
        <taxon>Rhabditida</taxon>
        <taxon>Rhabditina</taxon>
        <taxon>Rhabditomorpha</taxon>
        <taxon>Strongyloidea</taxon>
        <taxon>Metastrongylidae</taxon>
        <taxon>Parelaphostrongylus</taxon>
    </lineage>
</organism>
<dbReference type="Proteomes" id="UP001196413">
    <property type="component" value="Unassembled WGS sequence"/>
</dbReference>